<dbReference type="AlphaFoldDB" id="A0A3A2ZQ04"/>
<accession>A0A3A2ZQ04</accession>
<organism evidence="1 2">
    <name type="scientific">Aspergillus sclerotialis</name>
    <dbReference type="NCBI Taxonomy" id="2070753"/>
    <lineage>
        <taxon>Eukaryota</taxon>
        <taxon>Fungi</taxon>
        <taxon>Dikarya</taxon>
        <taxon>Ascomycota</taxon>
        <taxon>Pezizomycotina</taxon>
        <taxon>Eurotiomycetes</taxon>
        <taxon>Eurotiomycetidae</taxon>
        <taxon>Eurotiales</taxon>
        <taxon>Aspergillaceae</taxon>
        <taxon>Aspergillus</taxon>
        <taxon>Aspergillus subgen. Polypaecilum</taxon>
    </lineage>
</organism>
<sequence length="268" mass="29972">MYLRNEYSETDLPTLHKFIQTNPLGILTTGIPSSNHPFLQCTHIPWVLDTPNNGSENNTVNLGTLRGHIARQNPQTKAIIESLSHSSTATNSTAQAPQLESQVLILFNSPVAHYVTPKFYKETKPATGKVAPTWNYAAVQVYGQATIYHDSSSPDTDSFLSTQLEDLSRFTETEIMGYTGEEGKESPWRIDEAPERYLAMLKKNIVGIEVNIQRIDGKFKMSQERPLGDREGVVDGFRELGTHVGEEMGELVKEMGEISDRRKSKKDS</sequence>
<protein>
    <submittedName>
        <fullName evidence="1">Transcriptional regulator</fullName>
    </submittedName>
</protein>
<dbReference type="EMBL" id="MVGC01000116">
    <property type="protein sequence ID" value="RJE23547.1"/>
    <property type="molecule type" value="Genomic_DNA"/>
</dbReference>
<reference evidence="2" key="1">
    <citation type="submission" date="2017-02" db="EMBL/GenBank/DDBJ databases">
        <authorList>
            <person name="Tafer H."/>
            <person name="Lopandic K."/>
        </authorList>
    </citation>
    <scope>NUCLEOTIDE SEQUENCE [LARGE SCALE GENOMIC DNA]</scope>
    <source>
        <strain evidence="2">CBS 366.77</strain>
    </source>
</reference>
<dbReference type="OrthoDB" id="2101473at2759"/>
<dbReference type="Pfam" id="PF04299">
    <property type="entry name" value="FMN_bind_2"/>
    <property type="match status" value="1"/>
</dbReference>
<evidence type="ECO:0000313" key="1">
    <source>
        <dbReference type="EMBL" id="RJE23547.1"/>
    </source>
</evidence>
<name>A0A3A2ZQ04_9EURO</name>
<dbReference type="Gene3D" id="2.30.110.10">
    <property type="entry name" value="Electron Transport, Fmn-binding Protein, Chain A"/>
    <property type="match status" value="1"/>
</dbReference>
<dbReference type="PANTHER" id="PTHR35802:SF1">
    <property type="entry name" value="PROTEASE SYNTHASE AND SPORULATION PROTEIN PAI 2"/>
    <property type="match status" value="1"/>
</dbReference>
<comment type="caution">
    <text evidence="1">The sequence shown here is derived from an EMBL/GenBank/DDBJ whole genome shotgun (WGS) entry which is preliminary data.</text>
</comment>
<dbReference type="PANTHER" id="PTHR35802">
    <property type="entry name" value="PROTEASE SYNTHASE AND SPORULATION PROTEIN PAI 2"/>
    <property type="match status" value="1"/>
</dbReference>
<evidence type="ECO:0000313" key="2">
    <source>
        <dbReference type="Proteomes" id="UP000266188"/>
    </source>
</evidence>
<dbReference type="Proteomes" id="UP000266188">
    <property type="component" value="Unassembled WGS sequence"/>
</dbReference>
<dbReference type="InterPro" id="IPR012349">
    <property type="entry name" value="Split_barrel_FMN-bd"/>
</dbReference>
<dbReference type="SUPFAM" id="SSF50475">
    <property type="entry name" value="FMN-binding split barrel"/>
    <property type="match status" value="1"/>
</dbReference>
<gene>
    <name evidence="1" type="ORF">PHISCL_04131</name>
</gene>
<dbReference type="InterPro" id="IPR007396">
    <property type="entry name" value="TR_PAI2-type"/>
</dbReference>
<proteinExistence type="predicted"/>
<keyword evidence="2" id="KW-1185">Reference proteome</keyword>